<dbReference type="GO" id="GO:0016020">
    <property type="term" value="C:membrane"/>
    <property type="evidence" value="ECO:0007669"/>
    <property type="project" value="UniProtKB-SubCell"/>
</dbReference>
<keyword evidence="7" id="KW-0675">Receptor</keyword>
<evidence type="ECO:0000256" key="3">
    <source>
        <dbReference type="ARBA" id="ARBA00022692"/>
    </source>
</evidence>
<evidence type="ECO:0000256" key="7">
    <source>
        <dbReference type="ARBA" id="ARBA00023170"/>
    </source>
</evidence>
<evidence type="ECO:0000256" key="5">
    <source>
        <dbReference type="ARBA" id="ARBA00023065"/>
    </source>
</evidence>
<dbReference type="GO" id="GO:0015276">
    <property type="term" value="F:ligand-gated monoatomic ion channel activity"/>
    <property type="evidence" value="ECO:0007669"/>
    <property type="project" value="InterPro"/>
</dbReference>
<keyword evidence="13" id="KW-1185">Reference proteome</keyword>
<feature type="domain" description="Ionotropic glutamate receptor L-glutamate and glycine-binding" evidence="11">
    <location>
        <begin position="1"/>
        <end position="60"/>
    </location>
</feature>
<evidence type="ECO:0000256" key="1">
    <source>
        <dbReference type="ARBA" id="ARBA00004141"/>
    </source>
</evidence>
<organism evidence="12 13">
    <name type="scientific">Petrolisthes cinctipes</name>
    <name type="common">Flat porcelain crab</name>
    <dbReference type="NCBI Taxonomy" id="88211"/>
    <lineage>
        <taxon>Eukaryota</taxon>
        <taxon>Metazoa</taxon>
        <taxon>Ecdysozoa</taxon>
        <taxon>Arthropoda</taxon>
        <taxon>Crustacea</taxon>
        <taxon>Multicrustacea</taxon>
        <taxon>Malacostraca</taxon>
        <taxon>Eumalacostraca</taxon>
        <taxon>Eucarida</taxon>
        <taxon>Decapoda</taxon>
        <taxon>Pleocyemata</taxon>
        <taxon>Anomura</taxon>
        <taxon>Galatheoidea</taxon>
        <taxon>Porcellanidae</taxon>
        <taxon>Petrolisthes</taxon>
    </lineage>
</organism>
<proteinExistence type="predicted"/>
<keyword evidence="2" id="KW-0813">Transport</keyword>
<comment type="caution">
    <text evidence="12">The sequence shown here is derived from an EMBL/GenBank/DDBJ whole genome shotgun (WGS) entry which is preliminary data.</text>
</comment>
<dbReference type="EMBL" id="JAWQEG010000040">
    <property type="protein sequence ID" value="KAK3895460.1"/>
    <property type="molecule type" value="Genomic_DNA"/>
</dbReference>
<gene>
    <name evidence="12" type="ORF">Pcinc_000802</name>
</gene>
<dbReference type="AlphaFoldDB" id="A0AAE1GP07"/>
<keyword evidence="4" id="KW-1133">Transmembrane helix</keyword>
<evidence type="ECO:0000313" key="12">
    <source>
        <dbReference type="EMBL" id="KAK3895460.1"/>
    </source>
</evidence>
<evidence type="ECO:0000256" key="10">
    <source>
        <dbReference type="ARBA" id="ARBA00023303"/>
    </source>
</evidence>
<keyword evidence="5" id="KW-0406">Ion transport</keyword>
<evidence type="ECO:0000313" key="13">
    <source>
        <dbReference type="Proteomes" id="UP001286313"/>
    </source>
</evidence>
<evidence type="ECO:0000256" key="8">
    <source>
        <dbReference type="ARBA" id="ARBA00023180"/>
    </source>
</evidence>
<keyword evidence="3" id="KW-0812">Transmembrane</keyword>
<dbReference type="Gene3D" id="3.40.190.10">
    <property type="entry name" value="Periplasmic binding protein-like II"/>
    <property type="match status" value="1"/>
</dbReference>
<comment type="subcellular location">
    <subcellularLocation>
        <location evidence="1">Membrane</location>
        <topology evidence="1">Multi-pass membrane protein</topology>
    </subcellularLocation>
</comment>
<accession>A0AAE1GP07</accession>
<keyword evidence="10" id="KW-0407">Ion channel</keyword>
<name>A0AAE1GP07_PETCI</name>
<keyword evidence="9" id="KW-1071">Ligand-gated ion channel</keyword>
<sequence>MVTELADGGGIKAEGPLSLLLDLLSKQLKFRYTLVPPIDGTWGMKTTDGNFTGMVGMLQRNVSKRLVIEHAKAVTDVHLVGFVQLQTTPNPIH</sequence>
<evidence type="ECO:0000256" key="4">
    <source>
        <dbReference type="ARBA" id="ARBA00022989"/>
    </source>
</evidence>
<dbReference type="Proteomes" id="UP001286313">
    <property type="component" value="Unassembled WGS sequence"/>
</dbReference>
<protein>
    <recommendedName>
        <fullName evidence="11">Ionotropic glutamate receptor L-glutamate and glycine-binding domain-containing protein</fullName>
    </recommendedName>
</protein>
<evidence type="ECO:0000256" key="2">
    <source>
        <dbReference type="ARBA" id="ARBA00022448"/>
    </source>
</evidence>
<evidence type="ECO:0000259" key="11">
    <source>
        <dbReference type="SMART" id="SM00918"/>
    </source>
</evidence>
<reference evidence="12" key="1">
    <citation type="submission" date="2023-10" db="EMBL/GenBank/DDBJ databases">
        <title>Genome assemblies of two species of porcelain crab, Petrolisthes cinctipes and Petrolisthes manimaculis (Anomura: Porcellanidae).</title>
        <authorList>
            <person name="Angst P."/>
        </authorList>
    </citation>
    <scope>NUCLEOTIDE SEQUENCE</scope>
    <source>
        <strain evidence="12">PB745_01</strain>
        <tissue evidence="12">Gill</tissue>
    </source>
</reference>
<evidence type="ECO:0000256" key="9">
    <source>
        <dbReference type="ARBA" id="ARBA00023286"/>
    </source>
</evidence>
<dbReference type="InterPro" id="IPR019594">
    <property type="entry name" value="Glu/Gly-bd"/>
</dbReference>
<keyword evidence="8" id="KW-0325">Glycoprotein</keyword>
<evidence type="ECO:0000256" key="6">
    <source>
        <dbReference type="ARBA" id="ARBA00023136"/>
    </source>
</evidence>
<dbReference type="SMART" id="SM00918">
    <property type="entry name" value="Lig_chan-Glu_bd"/>
    <property type="match status" value="1"/>
</dbReference>
<keyword evidence="6" id="KW-0472">Membrane</keyword>